<dbReference type="SUPFAM" id="SSF52821">
    <property type="entry name" value="Rhodanese/Cell cycle control phosphatase"/>
    <property type="match status" value="1"/>
</dbReference>
<dbReference type="PROSITE" id="PS50206">
    <property type="entry name" value="RHODANESE_3"/>
    <property type="match status" value="1"/>
</dbReference>
<dbReference type="KEGG" id="mcui:G8O30_10030"/>
<dbReference type="PANTHER" id="PTHR43031:SF17">
    <property type="entry name" value="SULFURTRANSFERASE YTWF-RELATED"/>
    <property type="match status" value="1"/>
</dbReference>
<dbReference type="RefSeq" id="WP_239674537.1">
    <property type="nucleotide sequence ID" value="NZ_CP049742.1"/>
</dbReference>
<dbReference type="Gene3D" id="3.40.250.10">
    <property type="entry name" value="Rhodanese-like domain"/>
    <property type="match status" value="1"/>
</dbReference>
<accession>A0A7S8HHE5</accession>
<protein>
    <submittedName>
        <fullName evidence="2">Rhodanese-like domain-containing protein</fullName>
    </submittedName>
</protein>
<dbReference type="InterPro" id="IPR001763">
    <property type="entry name" value="Rhodanese-like_dom"/>
</dbReference>
<dbReference type="EMBL" id="CP049742">
    <property type="protein sequence ID" value="QPC48425.1"/>
    <property type="molecule type" value="Genomic_DNA"/>
</dbReference>
<dbReference type="CDD" id="cd00158">
    <property type="entry name" value="RHOD"/>
    <property type="match status" value="1"/>
</dbReference>
<dbReference type="Proteomes" id="UP000593626">
    <property type="component" value="Chromosome"/>
</dbReference>
<dbReference type="Pfam" id="PF00581">
    <property type="entry name" value="Rhodanese"/>
    <property type="match status" value="1"/>
</dbReference>
<feature type="domain" description="Rhodanese" evidence="1">
    <location>
        <begin position="18"/>
        <end position="103"/>
    </location>
</feature>
<organism evidence="2 3">
    <name type="scientific">Mangrovibacillus cuniculi</name>
    <dbReference type="NCBI Taxonomy" id="2593652"/>
    <lineage>
        <taxon>Bacteria</taxon>
        <taxon>Bacillati</taxon>
        <taxon>Bacillota</taxon>
        <taxon>Bacilli</taxon>
        <taxon>Bacillales</taxon>
        <taxon>Bacillaceae</taxon>
        <taxon>Mangrovibacillus</taxon>
    </lineage>
</organism>
<sequence>MSMIKTITTKELQEKLENGEELTLIDVREDDEVAEGIIPGAKHIRMGDIPASLEQLDADKETIYICRSGRRSENVCLYLQEQGHDVVNMVGGMLEWEGKTTTKE</sequence>
<dbReference type="AlphaFoldDB" id="A0A7S8HHE5"/>
<dbReference type="SMART" id="SM00450">
    <property type="entry name" value="RHOD"/>
    <property type="match status" value="1"/>
</dbReference>
<dbReference type="InterPro" id="IPR050229">
    <property type="entry name" value="GlpE_sulfurtransferase"/>
</dbReference>
<evidence type="ECO:0000313" key="3">
    <source>
        <dbReference type="Proteomes" id="UP000593626"/>
    </source>
</evidence>
<dbReference type="PANTHER" id="PTHR43031">
    <property type="entry name" value="FAD-DEPENDENT OXIDOREDUCTASE"/>
    <property type="match status" value="1"/>
</dbReference>
<reference evidence="2 3" key="1">
    <citation type="submission" date="2019-07" db="EMBL/GenBank/DDBJ databases">
        <title>Genome sequence of 2 isolates from Red Sea Mangroves.</title>
        <authorList>
            <person name="Sefrji F."/>
            <person name="Michoud G."/>
            <person name="Merlino G."/>
            <person name="Daffonchio D."/>
        </authorList>
    </citation>
    <scope>NUCLEOTIDE SEQUENCE [LARGE SCALE GENOMIC DNA]</scope>
    <source>
        <strain evidence="2 3">R1DC41</strain>
    </source>
</reference>
<evidence type="ECO:0000259" key="1">
    <source>
        <dbReference type="PROSITE" id="PS50206"/>
    </source>
</evidence>
<gene>
    <name evidence="2" type="ORF">G8O30_10030</name>
</gene>
<evidence type="ECO:0000313" key="2">
    <source>
        <dbReference type="EMBL" id="QPC48425.1"/>
    </source>
</evidence>
<dbReference type="InterPro" id="IPR036873">
    <property type="entry name" value="Rhodanese-like_dom_sf"/>
</dbReference>
<proteinExistence type="predicted"/>
<name>A0A7S8HHE5_9BACI</name>
<keyword evidence="3" id="KW-1185">Reference proteome</keyword>